<proteinExistence type="predicted"/>
<sequence>MSILTYFTKAPTQAPPLLLTEKEEKTIDKALEDRKVSAESVKSHRGPYNSYTPEQRGKIGRYAVLNGPVRAAKHFSKLLGSTINESTARKFKKEYLERLTELSKKGDCSSAEIFLPTKLQGRPLLFGKELDTLTQDHIRKLRSKGTVINAHVVKALGEGILLAKAPYKLVSNGGDIEVTKAWAKSLLARMTYSKRKGTNAGKVSVAHFEELKKFFLADI</sequence>
<organism evidence="1">
    <name type="scientific">Amphimedon queenslandica</name>
    <name type="common">Sponge</name>
    <dbReference type="NCBI Taxonomy" id="400682"/>
    <lineage>
        <taxon>Eukaryota</taxon>
        <taxon>Metazoa</taxon>
        <taxon>Porifera</taxon>
        <taxon>Demospongiae</taxon>
        <taxon>Heteroscleromorpha</taxon>
        <taxon>Haplosclerida</taxon>
        <taxon>Niphatidae</taxon>
        <taxon>Amphimedon</taxon>
    </lineage>
</organism>
<protein>
    <submittedName>
        <fullName evidence="1">Uncharacterized protein</fullName>
    </submittedName>
</protein>
<dbReference type="EnsemblMetazoa" id="Aqu2.1.33301_001">
    <property type="protein sequence ID" value="Aqu2.1.33301_001"/>
    <property type="gene ID" value="Aqu2.1.33301"/>
</dbReference>
<dbReference type="eggNOG" id="ENOG502SB1A">
    <property type="taxonomic scope" value="Eukaryota"/>
</dbReference>
<reference evidence="1" key="1">
    <citation type="submission" date="2017-05" db="UniProtKB">
        <authorList>
            <consortium name="EnsemblMetazoa"/>
        </authorList>
    </citation>
    <scope>IDENTIFICATION</scope>
</reference>
<name>A0A1X7V025_AMPQE</name>
<evidence type="ECO:0000313" key="1">
    <source>
        <dbReference type="EnsemblMetazoa" id="Aqu2.1.33301_001"/>
    </source>
</evidence>
<dbReference type="AlphaFoldDB" id="A0A1X7V025"/>
<accession>A0A1X7V025</accession>
<dbReference type="InParanoid" id="A0A1X7V025"/>